<evidence type="ECO:0000313" key="9">
    <source>
        <dbReference type="Proteomes" id="UP000655287"/>
    </source>
</evidence>
<dbReference type="Gene3D" id="3.40.50.150">
    <property type="entry name" value="Vaccinia Virus protein VP39"/>
    <property type="match status" value="2"/>
</dbReference>
<feature type="region of interest" description="Disordered" evidence="6">
    <location>
        <begin position="1329"/>
        <end position="1349"/>
    </location>
</feature>
<dbReference type="PRINTS" id="PR00507">
    <property type="entry name" value="N12N6MTFRASE"/>
</dbReference>
<dbReference type="Pfam" id="PF07669">
    <property type="entry name" value="Eco57I"/>
    <property type="match status" value="1"/>
</dbReference>
<evidence type="ECO:0000256" key="6">
    <source>
        <dbReference type="SAM" id="MobiDB-lite"/>
    </source>
</evidence>
<dbReference type="InterPro" id="IPR011639">
    <property type="entry name" value="MethylTrfase_TaqI-like_dom"/>
</dbReference>
<dbReference type="InterPro" id="IPR050953">
    <property type="entry name" value="N4_N6_ade-DNA_methylase"/>
</dbReference>
<dbReference type="GO" id="GO:0006304">
    <property type="term" value="P:DNA modification"/>
    <property type="evidence" value="ECO:0007669"/>
    <property type="project" value="InterPro"/>
</dbReference>
<proteinExistence type="predicted"/>
<reference evidence="8" key="1">
    <citation type="submission" date="2021-01" db="EMBL/GenBank/DDBJ databases">
        <title>Whole genome shotgun sequence of Sphaerisporangium rufum NBRC 109079.</title>
        <authorList>
            <person name="Komaki H."/>
            <person name="Tamura T."/>
        </authorList>
    </citation>
    <scope>NUCLEOTIDE SEQUENCE</scope>
    <source>
        <strain evidence="8">NBRC 109079</strain>
    </source>
</reference>
<keyword evidence="9" id="KW-1185">Reference proteome</keyword>
<dbReference type="EMBL" id="BOOU01000055">
    <property type="protein sequence ID" value="GII79227.1"/>
    <property type="molecule type" value="Genomic_DNA"/>
</dbReference>
<dbReference type="SUPFAM" id="SSF53335">
    <property type="entry name" value="S-adenosyl-L-methionine-dependent methyltransferases"/>
    <property type="match status" value="1"/>
</dbReference>
<dbReference type="GO" id="GO:0009007">
    <property type="term" value="F:site-specific DNA-methyltransferase (adenine-specific) activity"/>
    <property type="evidence" value="ECO:0007669"/>
    <property type="project" value="UniProtKB-EC"/>
</dbReference>
<keyword evidence="3" id="KW-0808">Transferase</keyword>
<dbReference type="InterPro" id="IPR029063">
    <property type="entry name" value="SAM-dependent_MTases_sf"/>
</dbReference>
<organism evidence="8 9">
    <name type="scientific">Sphaerisporangium rufum</name>
    <dbReference type="NCBI Taxonomy" id="1381558"/>
    <lineage>
        <taxon>Bacteria</taxon>
        <taxon>Bacillati</taxon>
        <taxon>Actinomycetota</taxon>
        <taxon>Actinomycetes</taxon>
        <taxon>Streptosporangiales</taxon>
        <taxon>Streptosporangiaceae</taxon>
        <taxon>Sphaerisporangium</taxon>
    </lineage>
</organism>
<evidence type="ECO:0000256" key="4">
    <source>
        <dbReference type="ARBA" id="ARBA00022691"/>
    </source>
</evidence>
<evidence type="ECO:0000256" key="3">
    <source>
        <dbReference type="ARBA" id="ARBA00022679"/>
    </source>
</evidence>
<comment type="catalytic activity">
    <reaction evidence="5">
        <text>a 2'-deoxyadenosine in DNA + S-adenosyl-L-methionine = an N(6)-methyl-2'-deoxyadenosine in DNA + S-adenosyl-L-homocysteine + H(+)</text>
        <dbReference type="Rhea" id="RHEA:15197"/>
        <dbReference type="Rhea" id="RHEA-COMP:12418"/>
        <dbReference type="Rhea" id="RHEA-COMP:12419"/>
        <dbReference type="ChEBI" id="CHEBI:15378"/>
        <dbReference type="ChEBI" id="CHEBI:57856"/>
        <dbReference type="ChEBI" id="CHEBI:59789"/>
        <dbReference type="ChEBI" id="CHEBI:90615"/>
        <dbReference type="ChEBI" id="CHEBI:90616"/>
        <dbReference type="EC" id="2.1.1.72"/>
    </reaction>
</comment>
<evidence type="ECO:0000256" key="5">
    <source>
        <dbReference type="ARBA" id="ARBA00047942"/>
    </source>
</evidence>
<gene>
    <name evidence="8" type="ORF">Sru01_42090</name>
</gene>
<dbReference type="GO" id="GO:0032259">
    <property type="term" value="P:methylation"/>
    <property type="evidence" value="ECO:0007669"/>
    <property type="project" value="UniProtKB-KW"/>
</dbReference>
<dbReference type="PANTHER" id="PTHR33841">
    <property type="entry name" value="DNA METHYLTRANSFERASE YEEA-RELATED"/>
    <property type="match status" value="1"/>
</dbReference>
<sequence length="1349" mass="151317">MSESSFSGVQIVGGLFPNDLLNRVRAGDPELPGIKPAAYHLTGGERLGDAAARKWQHLRGVYESFRAELAELPASNPGTRHTRQRWVLALLDEFGFGRLSYRSDGLTADGRGYPIGFLWEHVPVHIVGWHVDLDRRHNKQRAPQSLFQEFLNTAPSHLWGILSNGRRLRIMRDSTSLVGSSYIEFDLEAIFEGNAYSEFFLLYAFLHQSRFEALPRDDGAPSTPADCRLEQWRQYAIDAGVRFNKRLRGGVARAIELLGSGFRQANPAVDKALSDGTLTPEDYRHDLLRLVYQLLFVFVAEERGVLLLQHDEAMTEAERTDLTRARARYHEYFSSRRLRRLARIRQGDRHSDLWRSAALVLDALGADRGLPELALPGLGGLFFPPHHPRSRPSVLKPDYLRRCELSNSDLLAAVYELSVTEERGRAMPVDFKHLGAEELGSVYESLLELRPDFDPGSGRFLLQQLPGSERKTTGSFYTPAALIESLLDSALDPVIERAARSGIPDDLLKITVCDPACGSGHFLVAAARRIAKRYAELYEADPQPTPRAVRHALRRVIGSCVYGVDINPLAVEIAKWSLWMESVEPGKPLSFLDGHIKTGNSLLGATPRLILNGVPDDAFKPLPGDDAKFASQLRAANAVERGGQQLSGGQEMLTFGDQAIRVGNQRIAAQVKKIIPSSEAPIETLRERTEALRKFEEGDQERLRQKVLADAWCAAFAWPKRADEPRSITTATLRRLYNGEQDALDPDETRLLADLTDAYAFFHWYVEFPEVFDADGGDGSANGWSGGFSCVLGNPPWERVKLQEQEFFAVRAPEIAKAPNAAARKKMIDDLLISEDDADRLLHMRFAEAVRRSADITHLLRDSGRYPLTGHGDINTYSVFAETARTVLSPDGAAGLVLPTGIATDATTAPFFGDLVKSGSLASFLEFENEAFLLSRDVDHRVRFCLLTMAGPQARVEAAPVAFGARRMSDLPSRMLILPPEDIMLVNPNTGTMPLFRSKRDAEITFGIYRRVPVLIREAPPENPWHLSFLRMFDMANDSRRFRRSSALEREGWTLHGNVYVKDSERMLPLYEAKMVHHFDHRFGTYDGQTTAQAKMGTLPRPAQTDKDDPDFAVQPRYWVSENEVRQRLGVHSDRTWLLGWRDICRSTDERTLVVAPIPVTAVGHKFPLAFTPRRSALLQANLSAFVVDYCVRQKMAGTSLTFFIFKQIPVLSPADYEKPCPWQAAVHLDDWISERVLELNYTSLNMAGFAQGLGSAERPFRWDEARRFAIRCELDAAYFHLYGVAREDVEFIMDGFGAFQRNDPERFARTKAEILAVYDAMTESMDGHEPYQTSLLPPPGQGPRHPAR</sequence>
<comment type="caution">
    <text evidence="8">The sequence shown here is derived from an EMBL/GenBank/DDBJ whole genome shotgun (WGS) entry which is preliminary data.</text>
</comment>
<evidence type="ECO:0000256" key="1">
    <source>
        <dbReference type="ARBA" id="ARBA00011900"/>
    </source>
</evidence>
<dbReference type="PANTHER" id="PTHR33841:SF1">
    <property type="entry name" value="DNA METHYLTRANSFERASE A"/>
    <property type="match status" value="1"/>
</dbReference>
<dbReference type="EC" id="2.1.1.72" evidence="1"/>
<dbReference type="RefSeq" id="WP_203989065.1">
    <property type="nucleotide sequence ID" value="NZ_BOOU01000055.1"/>
</dbReference>
<keyword evidence="4" id="KW-0949">S-adenosyl-L-methionine</keyword>
<feature type="domain" description="Type II methyltransferase M.TaqI-like" evidence="7">
    <location>
        <begin position="560"/>
        <end position="806"/>
    </location>
</feature>
<evidence type="ECO:0000259" key="7">
    <source>
        <dbReference type="Pfam" id="PF07669"/>
    </source>
</evidence>
<evidence type="ECO:0000256" key="2">
    <source>
        <dbReference type="ARBA" id="ARBA00022603"/>
    </source>
</evidence>
<accession>A0A919V217</accession>
<dbReference type="Proteomes" id="UP000655287">
    <property type="component" value="Unassembled WGS sequence"/>
</dbReference>
<protein>
    <recommendedName>
        <fullName evidence="1">site-specific DNA-methyltransferase (adenine-specific)</fullName>
        <ecNumber evidence="1">2.1.1.72</ecNumber>
    </recommendedName>
</protein>
<name>A0A919V217_9ACTN</name>
<evidence type="ECO:0000313" key="8">
    <source>
        <dbReference type="EMBL" id="GII79227.1"/>
    </source>
</evidence>
<keyword evidence="2" id="KW-0489">Methyltransferase</keyword>